<dbReference type="GO" id="GO:0005524">
    <property type="term" value="F:ATP binding"/>
    <property type="evidence" value="ECO:0007669"/>
    <property type="project" value="UniProtKB-KW"/>
</dbReference>
<evidence type="ECO:0000259" key="6">
    <source>
        <dbReference type="PROSITE" id="PS51194"/>
    </source>
</evidence>
<dbReference type="SMART" id="SM00490">
    <property type="entry name" value="HELICc"/>
    <property type="match status" value="1"/>
</dbReference>
<evidence type="ECO:0000313" key="8">
    <source>
        <dbReference type="Proteomes" id="UP000462152"/>
    </source>
</evidence>
<dbReference type="RefSeq" id="WP_129314331.1">
    <property type="nucleotide sequence ID" value="NZ_NOIQ01000001.1"/>
</dbReference>
<evidence type="ECO:0000256" key="1">
    <source>
        <dbReference type="ARBA" id="ARBA00022741"/>
    </source>
</evidence>
<dbReference type="AlphaFoldDB" id="A0A7K1LGP1"/>
<dbReference type="Gene3D" id="3.40.50.300">
    <property type="entry name" value="P-loop containing nucleotide triphosphate hydrolases"/>
    <property type="match status" value="2"/>
</dbReference>
<dbReference type="CDD" id="cd17921">
    <property type="entry name" value="DEXHc_Ski2"/>
    <property type="match status" value="1"/>
</dbReference>
<feature type="domain" description="Helicase C-terminal" evidence="6">
    <location>
        <begin position="236"/>
        <end position="424"/>
    </location>
</feature>
<dbReference type="Pfam" id="PF12029">
    <property type="entry name" value="DUF3516"/>
    <property type="match status" value="1"/>
</dbReference>
<sequence length="869" mass="96873">MKLLEALDPKFAESDHHYFRGDYASNPLNQEEIYDGFTDWISSRDMELYPAQDEAVLGIASGANVILATPTGSGKSTVAVAAHFAGLAQGQRSYYTAPIKALVSEKFFDLCAIFGAENVGMVTGDSSVNAQAPIVCCTAEILANVVLREGEGADVTQVVMDEFHFYSDPQRGWAWQVPLLELPQAQFLLMSATLGDVTRFERELTELTGRETTYVTSSERPIPLHYYYSEEPVHEAIEELVKTGQAPVYVVHFSQLQAMDQAQSLMSLNLLTRDEKQQVSDAIAGFRFSSGFGKVLNKMVRHGVGVHHAGMLPKYRRLVEQLAQTGLLKVICGTDTLGVGINVPIRTVLITALSKFDGERTRRLKAREFHQVAGRAGRAGYDTAGTVVVQAPEHDIENARIVQKAQQKFDGDEKKVAQATRGKKKKPPQGFVAWSRKTFDQLVQAVPEPLTSSFTVSHSMLLNLLERPGDPFAAAKKLLTENHEPRPRQRQLMRKALGIYRELLAAGVVEKLDEPDEDGRTVRLTVQLQENFALNQPLSPFALAALSLLDMEDPGYALDAVSVIESTLEKPRQVLNAQEKKARGEAIAAMKAEGLDYTERMNAADQITYPQPLAEMLEDAFETYRSGAPWIAEFDLAPKSIVRDMYERAMGFGDFVQYYQLARSEGILLRYLSDAYRALRQTVPVSSLTEELEDLVAWLGELIRQTDNSLIDEWEKMTAGEDAEPTQDSLEELVAEQAPKVTDNVRAFTIMVRNAMFRRVELFAEEKEKLLGELDGEHGWDADRWADALDEYFDEYDDIYTDADARAPRHLTMDRSDPEVWKVRQAFSDPADNFDYGITATVDLLSSDDVGAPVIRVDHVGALKDAPRP</sequence>
<comment type="caution">
    <text evidence="7">The sequence shown here is derived from an EMBL/GenBank/DDBJ whole genome shotgun (WGS) entry which is preliminary data.</text>
</comment>
<evidence type="ECO:0000256" key="4">
    <source>
        <dbReference type="ARBA" id="ARBA00022840"/>
    </source>
</evidence>
<dbReference type="EMBL" id="WOGT01000001">
    <property type="protein sequence ID" value="MUN54270.1"/>
    <property type="molecule type" value="Genomic_DNA"/>
</dbReference>
<protein>
    <submittedName>
        <fullName evidence="7">DUF3516 domain-containing protein</fullName>
    </submittedName>
</protein>
<reference evidence="7 8" key="1">
    <citation type="submission" date="2019-12" db="EMBL/GenBank/DDBJ databases">
        <authorList>
            <person name="Li J."/>
            <person name="Shi Y."/>
            <person name="Xu G."/>
            <person name="Xiao D."/>
            <person name="Ran X."/>
        </authorList>
    </citation>
    <scope>NUCLEOTIDE SEQUENCE [LARGE SCALE GENOMIC DNA]</scope>
    <source>
        <strain evidence="7 8">JCM 15915</strain>
    </source>
</reference>
<dbReference type="InterPro" id="IPR050699">
    <property type="entry name" value="RNA-DNA_Helicase"/>
</dbReference>
<keyword evidence="1" id="KW-0547">Nucleotide-binding</keyword>
<evidence type="ECO:0000259" key="5">
    <source>
        <dbReference type="PROSITE" id="PS51192"/>
    </source>
</evidence>
<dbReference type="InterPro" id="IPR014001">
    <property type="entry name" value="Helicase_ATP-bd"/>
</dbReference>
<dbReference type="GO" id="GO:0016787">
    <property type="term" value="F:hydrolase activity"/>
    <property type="evidence" value="ECO:0007669"/>
    <property type="project" value="UniProtKB-KW"/>
</dbReference>
<dbReference type="InterPro" id="IPR011545">
    <property type="entry name" value="DEAD/DEAH_box_helicase_dom"/>
</dbReference>
<dbReference type="Pfam" id="PF00270">
    <property type="entry name" value="DEAD"/>
    <property type="match status" value="1"/>
</dbReference>
<gene>
    <name evidence="7" type="ORF">GMA10_03410</name>
</gene>
<organism evidence="7 8">
    <name type="scientific">Rothia koreensis</name>
    <dbReference type="NCBI Taxonomy" id="592378"/>
    <lineage>
        <taxon>Bacteria</taxon>
        <taxon>Bacillati</taxon>
        <taxon>Actinomycetota</taxon>
        <taxon>Actinomycetes</taxon>
        <taxon>Micrococcales</taxon>
        <taxon>Micrococcaceae</taxon>
        <taxon>Rothia</taxon>
    </lineage>
</organism>
<dbReference type="InterPro" id="IPR021904">
    <property type="entry name" value="DUF3516"/>
</dbReference>
<dbReference type="SMART" id="SM00487">
    <property type="entry name" value="DEXDc"/>
    <property type="match status" value="1"/>
</dbReference>
<dbReference type="GO" id="GO:0004386">
    <property type="term" value="F:helicase activity"/>
    <property type="evidence" value="ECO:0007669"/>
    <property type="project" value="UniProtKB-KW"/>
</dbReference>
<dbReference type="SUPFAM" id="SSF52540">
    <property type="entry name" value="P-loop containing nucleoside triphosphate hydrolases"/>
    <property type="match status" value="1"/>
</dbReference>
<dbReference type="Proteomes" id="UP000462152">
    <property type="component" value="Unassembled WGS sequence"/>
</dbReference>
<dbReference type="PANTHER" id="PTHR12131">
    <property type="entry name" value="ATP-DEPENDENT RNA AND DNA HELICASE"/>
    <property type="match status" value="1"/>
</dbReference>
<dbReference type="PROSITE" id="PS51194">
    <property type="entry name" value="HELICASE_CTER"/>
    <property type="match status" value="1"/>
</dbReference>
<dbReference type="PANTHER" id="PTHR12131:SF1">
    <property type="entry name" value="ATP-DEPENDENT RNA HELICASE SUPV3L1, MITOCHONDRIAL-RELATED"/>
    <property type="match status" value="1"/>
</dbReference>
<evidence type="ECO:0000313" key="7">
    <source>
        <dbReference type="EMBL" id="MUN54270.1"/>
    </source>
</evidence>
<keyword evidence="8" id="KW-1185">Reference proteome</keyword>
<name>A0A7K1LGP1_9MICC</name>
<dbReference type="GO" id="GO:0003676">
    <property type="term" value="F:nucleic acid binding"/>
    <property type="evidence" value="ECO:0007669"/>
    <property type="project" value="InterPro"/>
</dbReference>
<accession>A0A7K1LGP1</accession>
<proteinExistence type="predicted"/>
<dbReference type="OrthoDB" id="3229913at2"/>
<dbReference type="InterPro" id="IPR001650">
    <property type="entry name" value="Helicase_C-like"/>
</dbReference>
<dbReference type="Pfam" id="PF00271">
    <property type="entry name" value="Helicase_C"/>
    <property type="match status" value="1"/>
</dbReference>
<keyword evidence="4" id="KW-0067">ATP-binding</keyword>
<evidence type="ECO:0000256" key="2">
    <source>
        <dbReference type="ARBA" id="ARBA00022801"/>
    </source>
</evidence>
<evidence type="ECO:0000256" key="3">
    <source>
        <dbReference type="ARBA" id="ARBA00022806"/>
    </source>
</evidence>
<dbReference type="PROSITE" id="PS51192">
    <property type="entry name" value="HELICASE_ATP_BIND_1"/>
    <property type="match status" value="1"/>
</dbReference>
<keyword evidence="3" id="KW-0347">Helicase</keyword>
<dbReference type="InterPro" id="IPR027417">
    <property type="entry name" value="P-loop_NTPase"/>
</dbReference>
<feature type="domain" description="Helicase ATP-binding" evidence="5">
    <location>
        <begin position="56"/>
        <end position="212"/>
    </location>
</feature>
<keyword evidence="2" id="KW-0378">Hydrolase</keyword>